<evidence type="ECO:0000313" key="2">
    <source>
        <dbReference type="Proteomes" id="UP000299102"/>
    </source>
</evidence>
<gene>
    <name evidence="1" type="ORF">EVAR_33468_1</name>
</gene>
<comment type="caution">
    <text evidence="1">The sequence shown here is derived from an EMBL/GenBank/DDBJ whole genome shotgun (WGS) entry which is preliminary data.</text>
</comment>
<accession>A0A4C1WHX5</accession>
<dbReference type="EMBL" id="BGZK01000551">
    <property type="protein sequence ID" value="GBP49714.1"/>
    <property type="molecule type" value="Genomic_DNA"/>
</dbReference>
<keyword evidence="2" id="KW-1185">Reference proteome</keyword>
<dbReference type="Proteomes" id="UP000299102">
    <property type="component" value="Unassembled WGS sequence"/>
</dbReference>
<evidence type="ECO:0000313" key="1">
    <source>
        <dbReference type="EMBL" id="GBP49714.1"/>
    </source>
</evidence>
<reference evidence="1 2" key="1">
    <citation type="journal article" date="2019" name="Commun. Biol.">
        <title>The bagworm genome reveals a unique fibroin gene that provides high tensile strength.</title>
        <authorList>
            <person name="Kono N."/>
            <person name="Nakamura H."/>
            <person name="Ohtoshi R."/>
            <person name="Tomita M."/>
            <person name="Numata K."/>
            <person name="Arakawa K."/>
        </authorList>
    </citation>
    <scope>NUCLEOTIDE SEQUENCE [LARGE SCALE GENOMIC DNA]</scope>
</reference>
<name>A0A4C1WHX5_EUMVA</name>
<protein>
    <submittedName>
        <fullName evidence="1">Uncharacterized protein</fullName>
    </submittedName>
</protein>
<organism evidence="1 2">
    <name type="scientific">Eumeta variegata</name>
    <name type="common">Bagworm moth</name>
    <name type="synonym">Eumeta japonica</name>
    <dbReference type="NCBI Taxonomy" id="151549"/>
    <lineage>
        <taxon>Eukaryota</taxon>
        <taxon>Metazoa</taxon>
        <taxon>Ecdysozoa</taxon>
        <taxon>Arthropoda</taxon>
        <taxon>Hexapoda</taxon>
        <taxon>Insecta</taxon>
        <taxon>Pterygota</taxon>
        <taxon>Neoptera</taxon>
        <taxon>Endopterygota</taxon>
        <taxon>Lepidoptera</taxon>
        <taxon>Glossata</taxon>
        <taxon>Ditrysia</taxon>
        <taxon>Tineoidea</taxon>
        <taxon>Psychidae</taxon>
        <taxon>Oiketicinae</taxon>
        <taxon>Eumeta</taxon>
    </lineage>
</organism>
<sequence length="145" mass="16243">MFRKLALVIEIFIEIIKQRDGDYGRYSKTARGCVAFRLDRRRRDWREATGLIKTRPSVCVRRTSAGGAASISSGTLISSGSAISSTTEARHRARPPLFNVTTAPWCPRDLSREKWNKGLETEKQQFIKTGGAHGIILYRCLATLS</sequence>
<dbReference type="AlphaFoldDB" id="A0A4C1WHX5"/>
<proteinExistence type="predicted"/>